<dbReference type="EMBL" id="CP001712">
    <property type="protein sequence ID" value="EAR16466.1"/>
    <property type="molecule type" value="Genomic_DNA"/>
</dbReference>
<accession>A4CHQ8</accession>
<name>A4CHQ8_ROBBH</name>
<dbReference type="OrthoDB" id="885042at2"/>
<evidence type="ECO:0000313" key="1">
    <source>
        <dbReference type="EMBL" id="EAR16466.1"/>
    </source>
</evidence>
<dbReference type="HOGENOM" id="CLU_192796_0_0_10"/>
<proteinExistence type="predicted"/>
<dbReference type="Proteomes" id="UP000009049">
    <property type="component" value="Chromosome"/>
</dbReference>
<dbReference type="KEGG" id="rbi:RB2501_06190"/>
<dbReference type="AlphaFoldDB" id="A4CHQ8"/>
<reference evidence="1 2" key="1">
    <citation type="journal article" date="2009" name="J. Bacteriol.">
        <title>Complete genome sequence of Robiginitalea biformata HTCC2501.</title>
        <authorList>
            <person name="Oh H.M."/>
            <person name="Giovannoni S.J."/>
            <person name="Lee K."/>
            <person name="Ferriera S."/>
            <person name="Johnson J."/>
            <person name="Cho J.C."/>
        </authorList>
    </citation>
    <scope>NUCLEOTIDE SEQUENCE [LARGE SCALE GENOMIC DNA]</scope>
    <source>
        <strain evidence="2">ATCC BAA-864 / HTCC2501 / KCTC 12146</strain>
    </source>
</reference>
<gene>
    <name evidence="1" type="ordered locus">RB2501_06190</name>
</gene>
<keyword evidence="2" id="KW-1185">Reference proteome</keyword>
<organism evidence="1 2">
    <name type="scientific">Robiginitalea biformata (strain ATCC BAA-864 / DSM 15991 / KCTC 12146 / HTCC2501)</name>
    <dbReference type="NCBI Taxonomy" id="313596"/>
    <lineage>
        <taxon>Bacteria</taxon>
        <taxon>Pseudomonadati</taxon>
        <taxon>Bacteroidota</taxon>
        <taxon>Flavobacteriia</taxon>
        <taxon>Flavobacteriales</taxon>
        <taxon>Flavobacteriaceae</taxon>
        <taxon>Robiginitalea</taxon>
    </lineage>
</organism>
<evidence type="ECO:0000313" key="2">
    <source>
        <dbReference type="Proteomes" id="UP000009049"/>
    </source>
</evidence>
<sequence length="74" mass="8091">MRKFFAGVVVGAGLLLISGGSDDFGDVYICKGPQSKRYHLKASCHGLSRCSTQTYKVTIEEARELGRTLCGYED</sequence>
<protein>
    <submittedName>
        <fullName evidence="1">Uncharacterized protein</fullName>
    </submittedName>
</protein>